<keyword evidence="2" id="KW-1185">Reference proteome</keyword>
<protein>
    <submittedName>
        <fullName evidence="1">Uncharacterized protein</fullName>
    </submittedName>
</protein>
<reference evidence="1 2" key="1">
    <citation type="submission" date="2017-12" db="EMBL/GenBank/DDBJ databases">
        <title>Integrating genomic resources of turbot (Scophthalmus maximus) in depth evaluation of genetic and physical mapping variation across individuals.</title>
        <authorList>
            <person name="Martinez P."/>
        </authorList>
    </citation>
    <scope>NUCLEOTIDE SEQUENCE [LARGE SCALE GENOMIC DNA]</scope>
</reference>
<dbReference type="Proteomes" id="UP000246464">
    <property type="component" value="Chromosome 12"/>
</dbReference>
<accession>A0A2U9C5U9</accession>
<proteinExistence type="predicted"/>
<dbReference type="AlphaFoldDB" id="A0A2U9C5U9"/>
<name>A0A2U9C5U9_SCOMX</name>
<evidence type="ECO:0000313" key="1">
    <source>
        <dbReference type="EMBL" id="AWP10442.1"/>
    </source>
</evidence>
<sequence length="70" mass="8230">MSAASLLLRLRLSSEFSSRRRRQRCSSVRGFPETIYFLFTPEWSGVFPAVSFMLQLHRLIDQVDQYQTSE</sequence>
<organism evidence="1 2">
    <name type="scientific">Scophthalmus maximus</name>
    <name type="common">Turbot</name>
    <name type="synonym">Psetta maxima</name>
    <dbReference type="NCBI Taxonomy" id="52904"/>
    <lineage>
        <taxon>Eukaryota</taxon>
        <taxon>Metazoa</taxon>
        <taxon>Chordata</taxon>
        <taxon>Craniata</taxon>
        <taxon>Vertebrata</taxon>
        <taxon>Euteleostomi</taxon>
        <taxon>Actinopterygii</taxon>
        <taxon>Neopterygii</taxon>
        <taxon>Teleostei</taxon>
        <taxon>Neoteleostei</taxon>
        <taxon>Acanthomorphata</taxon>
        <taxon>Carangaria</taxon>
        <taxon>Pleuronectiformes</taxon>
        <taxon>Pleuronectoidei</taxon>
        <taxon>Scophthalmidae</taxon>
        <taxon>Scophthalmus</taxon>
    </lineage>
</organism>
<dbReference type="EMBL" id="CP026254">
    <property type="protein sequence ID" value="AWP10442.1"/>
    <property type="molecule type" value="Genomic_DNA"/>
</dbReference>
<evidence type="ECO:0000313" key="2">
    <source>
        <dbReference type="Proteomes" id="UP000246464"/>
    </source>
</evidence>
<gene>
    <name evidence="1" type="ORF">SMAX5B_009247</name>
</gene>